<feature type="domain" description="HTH tetR-type" evidence="6">
    <location>
        <begin position="70"/>
        <end position="130"/>
    </location>
</feature>
<evidence type="ECO:0000256" key="4">
    <source>
        <dbReference type="PROSITE-ProRule" id="PRU00335"/>
    </source>
</evidence>
<organism evidence="7 8">
    <name type="scientific">Streptomyces paludis</name>
    <dbReference type="NCBI Taxonomy" id="2282738"/>
    <lineage>
        <taxon>Bacteria</taxon>
        <taxon>Bacillati</taxon>
        <taxon>Actinomycetota</taxon>
        <taxon>Actinomycetes</taxon>
        <taxon>Kitasatosporales</taxon>
        <taxon>Streptomycetaceae</taxon>
        <taxon>Streptomyces</taxon>
    </lineage>
</organism>
<dbReference type="PROSITE" id="PS50977">
    <property type="entry name" value="HTH_TETR_2"/>
    <property type="match status" value="1"/>
</dbReference>
<dbReference type="PANTHER" id="PTHR30055">
    <property type="entry name" value="HTH-TYPE TRANSCRIPTIONAL REGULATOR RUTR"/>
    <property type="match status" value="1"/>
</dbReference>
<feature type="DNA-binding region" description="H-T-H motif" evidence="4">
    <location>
        <begin position="93"/>
        <end position="112"/>
    </location>
</feature>
<protein>
    <submittedName>
        <fullName evidence="7">TetR family transcriptional regulator</fullName>
    </submittedName>
</protein>
<accession>A0A345HXN8</accession>
<dbReference type="KEGG" id="spad:DVK44_31370"/>
<evidence type="ECO:0000313" key="7">
    <source>
        <dbReference type="EMBL" id="AXG81462.1"/>
    </source>
</evidence>
<evidence type="ECO:0000256" key="2">
    <source>
        <dbReference type="ARBA" id="ARBA00023125"/>
    </source>
</evidence>
<dbReference type="SUPFAM" id="SSF46689">
    <property type="entry name" value="Homeodomain-like"/>
    <property type="match status" value="1"/>
</dbReference>
<feature type="region of interest" description="Disordered" evidence="5">
    <location>
        <begin position="41"/>
        <end position="73"/>
    </location>
</feature>
<dbReference type="GO" id="GO:0000976">
    <property type="term" value="F:transcription cis-regulatory region binding"/>
    <property type="evidence" value="ECO:0007669"/>
    <property type="project" value="TreeGrafter"/>
</dbReference>
<dbReference type="InterPro" id="IPR009057">
    <property type="entry name" value="Homeodomain-like_sf"/>
</dbReference>
<evidence type="ECO:0000313" key="8">
    <source>
        <dbReference type="Proteomes" id="UP000253868"/>
    </source>
</evidence>
<sequence length="266" mass="29100">MVVSSSSWVSPWTSPLGTGPGRSHRARRRLLLWYSVPQRTPPCPGTGVGGEEQMDPTATPRRRSPGRPAASSREHIEGVAIRLFREHGYAATTIPMIASAAGVSRTSVFRYWGTKPEIVWGAFDHHTRRLARLLDDSAVDDGRPTMRVVRECVVENLALSIEDSDQWMERFALLDTSPELRSEGSAHWLRWAAVVAAFVSRRHGVPEDGVVAQSIGAAVQAAFLAVLRSWLPEPRPSAALLPELDRALAPLCDALEAWLAGTGREG</sequence>
<evidence type="ECO:0000256" key="3">
    <source>
        <dbReference type="ARBA" id="ARBA00023163"/>
    </source>
</evidence>
<dbReference type="Pfam" id="PF17754">
    <property type="entry name" value="TetR_C_14"/>
    <property type="match status" value="1"/>
</dbReference>
<dbReference type="InterPro" id="IPR023772">
    <property type="entry name" value="DNA-bd_HTH_TetR-type_CS"/>
</dbReference>
<dbReference type="InterPro" id="IPR041347">
    <property type="entry name" value="MftR_C"/>
</dbReference>
<dbReference type="PROSITE" id="PS01081">
    <property type="entry name" value="HTH_TETR_1"/>
    <property type="match status" value="1"/>
</dbReference>
<dbReference type="OrthoDB" id="8688418at2"/>
<reference evidence="8" key="1">
    <citation type="submission" date="2018-07" db="EMBL/GenBank/DDBJ databases">
        <authorList>
            <person name="Zhao J."/>
        </authorList>
    </citation>
    <scope>NUCLEOTIDE SEQUENCE [LARGE SCALE GENOMIC DNA]</scope>
    <source>
        <strain evidence="8">GSSD-12</strain>
    </source>
</reference>
<dbReference type="InterPro" id="IPR001647">
    <property type="entry name" value="HTH_TetR"/>
</dbReference>
<dbReference type="Pfam" id="PF00440">
    <property type="entry name" value="TetR_N"/>
    <property type="match status" value="1"/>
</dbReference>
<keyword evidence="8" id="KW-1185">Reference proteome</keyword>
<feature type="region of interest" description="Disordered" evidence="5">
    <location>
        <begin position="1"/>
        <end position="23"/>
    </location>
</feature>
<dbReference type="Gene3D" id="1.10.357.10">
    <property type="entry name" value="Tetracycline Repressor, domain 2"/>
    <property type="match status" value="1"/>
</dbReference>
<evidence type="ECO:0000256" key="5">
    <source>
        <dbReference type="SAM" id="MobiDB-lite"/>
    </source>
</evidence>
<dbReference type="Proteomes" id="UP000253868">
    <property type="component" value="Chromosome"/>
</dbReference>
<name>A0A345HXN8_9ACTN</name>
<keyword evidence="2 4" id="KW-0238">DNA-binding</keyword>
<evidence type="ECO:0000259" key="6">
    <source>
        <dbReference type="PROSITE" id="PS50977"/>
    </source>
</evidence>
<dbReference type="InterPro" id="IPR050109">
    <property type="entry name" value="HTH-type_TetR-like_transc_reg"/>
</dbReference>
<dbReference type="Gene3D" id="1.10.10.60">
    <property type="entry name" value="Homeodomain-like"/>
    <property type="match status" value="1"/>
</dbReference>
<proteinExistence type="predicted"/>
<feature type="compositionally biased region" description="Low complexity" evidence="5">
    <location>
        <begin position="1"/>
        <end position="15"/>
    </location>
</feature>
<dbReference type="EMBL" id="CP031194">
    <property type="protein sequence ID" value="AXG81462.1"/>
    <property type="molecule type" value="Genomic_DNA"/>
</dbReference>
<dbReference type="PRINTS" id="PR00455">
    <property type="entry name" value="HTHTETR"/>
</dbReference>
<keyword evidence="1" id="KW-0805">Transcription regulation</keyword>
<dbReference type="GO" id="GO:0003700">
    <property type="term" value="F:DNA-binding transcription factor activity"/>
    <property type="evidence" value="ECO:0007669"/>
    <property type="project" value="TreeGrafter"/>
</dbReference>
<keyword evidence="3" id="KW-0804">Transcription</keyword>
<dbReference type="PANTHER" id="PTHR30055:SF238">
    <property type="entry name" value="MYCOFACTOCIN BIOSYNTHESIS TRANSCRIPTIONAL REGULATOR MFTR-RELATED"/>
    <property type="match status" value="1"/>
</dbReference>
<gene>
    <name evidence="7" type="ORF">DVK44_31370</name>
</gene>
<evidence type="ECO:0000256" key="1">
    <source>
        <dbReference type="ARBA" id="ARBA00023015"/>
    </source>
</evidence>
<dbReference type="AlphaFoldDB" id="A0A345HXN8"/>